<protein>
    <submittedName>
        <fullName evidence="6">Transcriptional regulator, LacI family</fullName>
    </submittedName>
</protein>
<dbReference type="GO" id="GO:0000976">
    <property type="term" value="F:transcription cis-regulatory region binding"/>
    <property type="evidence" value="ECO:0007669"/>
    <property type="project" value="TreeGrafter"/>
</dbReference>
<dbReference type="EMBL" id="FOHB01000004">
    <property type="protein sequence ID" value="SES23440.1"/>
    <property type="molecule type" value="Genomic_DNA"/>
</dbReference>
<keyword evidence="3" id="KW-0238">DNA-binding</keyword>
<dbReference type="InterPro" id="IPR046335">
    <property type="entry name" value="LacI/GalR-like_sensor"/>
</dbReference>
<evidence type="ECO:0000259" key="5">
    <source>
        <dbReference type="PROSITE" id="PS50932"/>
    </source>
</evidence>
<dbReference type="SUPFAM" id="SSF47413">
    <property type="entry name" value="lambda repressor-like DNA-binding domains"/>
    <property type="match status" value="1"/>
</dbReference>
<dbReference type="RefSeq" id="WP_091758546.1">
    <property type="nucleotide sequence ID" value="NZ_FOHB01000004.1"/>
</dbReference>
<dbReference type="SUPFAM" id="SSF53822">
    <property type="entry name" value="Periplasmic binding protein-like I"/>
    <property type="match status" value="1"/>
</dbReference>
<dbReference type="GO" id="GO:0003700">
    <property type="term" value="F:DNA-binding transcription factor activity"/>
    <property type="evidence" value="ECO:0007669"/>
    <property type="project" value="TreeGrafter"/>
</dbReference>
<dbReference type="CDD" id="cd01392">
    <property type="entry name" value="HTH_LacI"/>
    <property type="match status" value="1"/>
</dbReference>
<dbReference type="CDD" id="cd06267">
    <property type="entry name" value="PBP1_LacI_sugar_binding-like"/>
    <property type="match status" value="1"/>
</dbReference>
<reference evidence="7" key="1">
    <citation type="submission" date="2016-10" db="EMBL/GenBank/DDBJ databases">
        <authorList>
            <person name="Varghese N."/>
            <person name="Submissions S."/>
        </authorList>
    </citation>
    <scope>NUCLEOTIDE SEQUENCE [LARGE SCALE GENOMIC DNA]</scope>
    <source>
        <strain evidence="7">CGMCC 1.6963</strain>
    </source>
</reference>
<name>A0A1H9VNS1_9MICO</name>
<keyword evidence="7" id="KW-1185">Reference proteome</keyword>
<evidence type="ECO:0000256" key="1">
    <source>
        <dbReference type="ARBA" id="ARBA00022491"/>
    </source>
</evidence>
<evidence type="ECO:0000313" key="7">
    <source>
        <dbReference type="Proteomes" id="UP000199019"/>
    </source>
</evidence>
<accession>A0A1H9VNS1</accession>
<dbReference type="PROSITE" id="PS00356">
    <property type="entry name" value="HTH_LACI_1"/>
    <property type="match status" value="1"/>
</dbReference>
<keyword evidence="1" id="KW-0678">Repressor</keyword>
<dbReference type="Gene3D" id="3.40.50.2300">
    <property type="match status" value="2"/>
</dbReference>
<organism evidence="6 7">
    <name type="scientific">Pedococcus cremeus</name>
    <dbReference type="NCBI Taxonomy" id="587636"/>
    <lineage>
        <taxon>Bacteria</taxon>
        <taxon>Bacillati</taxon>
        <taxon>Actinomycetota</taxon>
        <taxon>Actinomycetes</taxon>
        <taxon>Micrococcales</taxon>
        <taxon>Intrasporangiaceae</taxon>
        <taxon>Pedococcus</taxon>
    </lineage>
</organism>
<feature type="domain" description="HTH lacI-type" evidence="5">
    <location>
        <begin position="12"/>
        <end position="66"/>
    </location>
</feature>
<dbReference type="PROSITE" id="PS50932">
    <property type="entry name" value="HTH_LACI_2"/>
    <property type="match status" value="1"/>
</dbReference>
<sequence length="364" mass="39436">MRRLDDGSRGVATLPDVAERAGVSTATAARALGGYGSVRETTRQRVLDAAEALGYRANVLARSMVTGSSHTIGVVISDIENPFFRKSLRGITDTARSRGFEVLLANTDEELEKERSAVSLLEERRVDGLVICPADAGDRKHLREVIAAGTPVVLLDRRVAGLAADTVGIDNRKAARLATERLLALGHKRIAIVTGGTPEIRERLVRPDMKGVERLSATTVGSRAAGYRDAMTAAGLTLRPEYLSANGFRREDAVDEVCRLMDLAEPPTAILAFDSIQSLGALQCFRERGIRCPEEVSLLGFDDAEWADVVEPPLTVVTQPMYEIGVAACERLLDRISGEQRSPVHDRLPTVFIERSSLAPPARS</sequence>
<keyword evidence="4" id="KW-0804">Transcription</keyword>
<dbReference type="SMART" id="SM00354">
    <property type="entry name" value="HTH_LACI"/>
    <property type="match status" value="1"/>
</dbReference>
<keyword evidence="2" id="KW-0805">Transcription regulation</keyword>
<dbReference type="STRING" id="587636.SAMN05216199_2473"/>
<dbReference type="InterPro" id="IPR028082">
    <property type="entry name" value="Peripla_BP_I"/>
</dbReference>
<evidence type="ECO:0000256" key="3">
    <source>
        <dbReference type="ARBA" id="ARBA00023125"/>
    </source>
</evidence>
<dbReference type="InterPro" id="IPR010982">
    <property type="entry name" value="Lambda_DNA-bd_dom_sf"/>
</dbReference>
<dbReference type="Pfam" id="PF00356">
    <property type="entry name" value="LacI"/>
    <property type="match status" value="1"/>
</dbReference>
<gene>
    <name evidence="6" type="ORF">SAMN05216199_2473</name>
</gene>
<proteinExistence type="predicted"/>
<dbReference type="InterPro" id="IPR000843">
    <property type="entry name" value="HTH_LacI"/>
</dbReference>
<evidence type="ECO:0000313" key="6">
    <source>
        <dbReference type="EMBL" id="SES23440.1"/>
    </source>
</evidence>
<dbReference type="AlphaFoldDB" id="A0A1H9VNS1"/>
<evidence type="ECO:0000256" key="2">
    <source>
        <dbReference type="ARBA" id="ARBA00023015"/>
    </source>
</evidence>
<dbReference type="PANTHER" id="PTHR30146:SF148">
    <property type="entry name" value="HTH-TYPE TRANSCRIPTIONAL REPRESSOR PURR-RELATED"/>
    <property type="match status" value="1"/>
</dbReference>
<evidence type="ECO:0000256" key="4">
    <source>
        <dbReference type="ARBA" id="ARBA00023163"/>
    </source>
</evidence>
<dbReference type="PANTHER" id="PTHR30146">
    <property type="entry name" value="LACI-RELATED TRANSCRIPTIONAL REPRESSOR"/>
    <property type="match status" value="1"/>
</dbReference>
<dbReference type="Proteomes" id="UP000199019">
    <property type="component" value="Unassembled WGS sequence"/>
</dbReference>
<dbReference type="Pfam" id="PF13377">
    <property type="entry name" value="Peripla_BP_3"/>
    <property type="match status" value="1"/>
</dbReference>
<dbReference type="OrthoDB" id="4268837at2"/>
<dbReference type="Gene3D" id="1.10.260.40">
    <property type="entry name" value="lambda repressor-like DNA-binding domains"/>
    <property type="match status" value="1"/>
</dbReference>